<keyword evidence="1" id="KW-0472">Membrane</keyword>
<evidence type="ECO:0000256" key="2">
    <source>
        <dbReference type="SAM" id="SignalP"/>
    </source>
</evidence>
<keyword evidence="2" id="KW-0732">Signal</keyword>
<keyword evidence="1" id="KW-1133">Transmembrane helix</keyword>
<evidence type="ECO:0000256" key="1">
    <source>
        <dbReference type="SAM" id="Phobius"/>
    </source>
</evidence>
<keyword evidence="1" id="KW-0812">Transmembrane</keyword>
<proteinExistence type="predicted"/>
<evidence type="ECO:0000313" key="4">
    <source>
        <dbReference type="Proteomes" id="UP001500454"/>
    </source>
</evidence>
<accession>A0ABP8IYM4</accession>
<dbReference type="Proteomes" id="UP001500454">
    <property type="component" value="Unassembled WGS sequence"/>
</dbReference>
<sequence length="227" mass="24905">MLRFLTALFLLLFPLLAQAQSPVSVNLDSIASITFPAAPQVLDTLGQRIYSAQANEGTYMVTSRRLDNQPGFKLAQGELSDFYLGLARGATQASGGKVLRQKSFAVDGLDGLELTYTNTTNQTLPAEITSRSVYVNGYLITYQVLPTGKPGPQHPQQQAAFFSSFRLQPQLVNNARQYTLNAEGEPDQSQAGRLGYVVGQAAFYLLLAVGLFLLVRRLTQRSRKQRA</sequence>
<feature type="signal peptide" evidence="2">
    <location>
        <begin position="1"/>
        <end position="19"/>
    </location>
</feature>
<evidence type="ECO:0000313" key="3">
    <source>
        <dbReference type="EMBL" id="GAA4380611.1"/>
    </source>
</evidence>
<dbReference type="RefSeq" id="WP_345223659.1">
    <property type="nucleotide sequence ID" value="NZ_BAABHA010000004.1"/>
</dbReference>
<comment type="caution">
    <text evidence="3">The sequence shown here is derived from an EMBL/GenBank/DDBJ whole genome shotgun (WGS) entry which is preliminary data.</text>
</comment>
<name>A0ABP8IYM4_9BACT</name>
<feature type="transmembrane region" description="Helical" evidence="1">
    <location>
        <begin position="194"/>
        <end position="215"/>
    </location>
</feature>
<keyword evidence="4" id="KW-1185">Reference proteome</keyword>
<gene>
    <name evidence="3" type="ORF">GCM10023186_19320</name>
</gene>
<protein>
    <submittedName>
        <fullName evidence="3">Uncharacterized protein</fullName>
    </submittedName>
</protein>
<organism evidence="3 4">
    <name type="scientific">Hymenobacter koreensis</name>
    <dbReference type="NCBI Taxonomy" id="1084523"/>
    <lineage>
        <taxon>Bacteria</taxon>
        <taxon>Pseudomonadati</taxon>
        <taxon>Bacteroidota</taxon>
        <taxon>Cytophagia</taxon>
        <taxon>Cytophagales</taxon>
        <taxon>Hymenobacteraceae</taxon>
        <taxon>Hymenobacter</taxon>
    </lineage>
</organism>
<feature type="chain" id="PRO_5045203366" evidence="2">
    <location>
        <begin position="20"/>
        <end position="227"/>
    </location>
</feature>
<dbReference type="EMBL" id="BAABHA010000004">
    <property type="protein sequence ID" value="GAA4380611.1"/>
    <property type="molecule type" value="Genomic_DNA"/>
</dbReference>
<reference evidence="4" key="1">
    <citation type="journal article" date="2019" name="Int. J. Syst. Evol. Microbiol.">
        <title>The Global Catalogue of Microorganisms (GCM) 10K type strain sequencing project: providing services to taxonomists for standard genome sequencing and annotation.</title>
        <authorList>
            <consortium name="The Broad Institute Genomics Platform"/>
            <consortium name="The Broad Institute Genome Sequencing Center for Infectious Disease"/>
            <person name="Wu L."/>
            <person name="Ma J."/>
        </authorList>
    </citation>
    <scope>NUCLEOTIDE SEQUENCE [LARGE SCALE GENOMIC DNA]</scope>
    <source>
        <strain evidence="4">JCM 17924</strain>
    </source>
</reference>